<dbReference type="Proteomes" id="UP000191040">
    <property type="component" value="Chromosome I"/>
</dbReference>
<dbReference type="InterPro" id="IPR003781">
    <property type="entry name" value="CoA-bd"/>
</dbReference>
<dbReference type="GO" id="GO:0005524">
    <property type="term" value="F:ATP binding"/>
    <property type="evidence" value="ECO:0007669"/>
    <property type="project" value="InterPro"/>
</dbReference>
<dbReference type="PANTHER" id="PTHR42793">
    <property type="entry name" value="COA BINDING DOMAIN CONTAINING PROTEIN"/>
    <property type="match status" value="1"/>
</dbReference>
<dbReference type="Gene3D" id="3.40.50.261">
    <property type="entry name" value="Succinyl-CoA synthetase domains"/>
    <property type="match status" value="2"/>
</dbReference>
<dbReference type="PANTHER" id="PTHR42793:SF1">
    <property type="entry name" value="PEPTIDYL-LYSINE N-ACETYLTRANSFERASE PATZ"/>
    <property type="match status" value="1"/>
</dbReference>
<name>A0A1T4Z4J5_9ACTN</name>
<gene>
    <name evidence="2" type="ORF">SAMN06295964_2401</name>
</gene>
<dbReference type="SUPFAM" id="SSF51735">
    <property type="entry name" value="NAD(P)-binding Rossmann-fold domains"/>
    <property type="match status" value="1"/>
</dbReference>
<dbReference type="AlphaFoldDB" id="A0A1T4Z4J5"/>
<reference evidence="3" key="1">
    <citation type="submission" date="2017-02" db="EMBL/GenBank/DDBJ databases">
        <authorList>
            <person name="Varghese N."/>
            <person name="Submissions S."/>
        </authorList>
    </citation>
    <scope>NUCLEOTIDE SEQUENCE [LARGE SCALE GENOMIC DNA]</scope>
    <source>
        <strain evidence="3">9H-4</strain>
    </source>
</reference>
<keyword evidence="3" id="KW-1185">Reference proteome</keyword>
<evidence type="ECO:0000259" key="1">
    <source>
        <dbReference type="SMART" id="SM00881"/>
    </source>
</evidence>
<evidence type="ECO:0000313" key="2">
    <source>
        <dbReference type="EMBL" id="SKB08929.1"/>
    </source>
</evidence>
<dbReference type="Pfam" id="PF13549">
    <property type="entry name" value="ATP-grasp_5"/>
    <property type="match status" value="1"/>
</dbReference>
<dbReference type="EMBL" id="LT796768">
    <property type="protein sequence ID" value="SKB08929.1"/>
    <property type="molecule type" value="Genomic_DNA"/>
</dbReference>
<dbReference type="Gene3D" id="3.40.50.720">
    <property type="entry name" value="NAD(P)-binding Rossmann-like Domain"/>
    <property type="match status" value="1"/>
</dbReference>
<dbReference type="Pfam" id="PF13607">
    <property type="entry name" value="Succ_CoA_lig"/>
    <property type="match status" value="1"/>
</dbReference>
<proteinExistence type="predicted"/>
<sequence length="716" mass="73639">MGSQADGPRMIDEATAKSILAAAGIDVPAGRTGDDPELLLADLTGPFVLKAVSPTLIHKSDAGGVAVGLAADEVRAAAKTMRETVSAAGHEVSAFLLEEMAAGPHEVVVGAVRNPGVGWVVMVGLGGVFVEVLQDVAFGVAPLVRPQIVEMIDELRGLPLLQGARGSEPADLDALVGLIEALAGPGGLLDLMPPQVTEIDLNPIKLGARGAVAVDARFVVDPTATVTTDRALTPVPPTDFSALFQPKAVAVLGASTRAVNAANLFVRHLQTSGFSGRIVPVHPKADEVEGIATVPSLADAGAIDYAFVALPGAKVAEALSQSVDGVAFAQVVSSGFAEVAGGEQLERELVESARRQGTRIIGPNSLGTHTSRGGVGFIPNAPYEPGGVAVVSQSGGLSVDILRLGSASGVHFHSVTSIGNSADVTPAEMVGHLLDLPEVRVIGLYLESLERAREVLELVTSDRLVTKPVVLLVGGRSAEGSRAAASHTGALSGNHRLWPALARQAGLRLVDSLDDFLSVLLGFDVAKPSVRVSSRDVVLFGNGGGASVLATDALARHGLVTPTLAPEVVAALEAFDLPPGNGLTNPVDVPAGTLAVRSGAVADDILRTILASTEPAVVVTHLNVGIIQRNLEETHGDVTGRIIETVARLQAETETTHHLLVLKGDGKSDMEERIGEYARRARSLGVAAHRQFEAAAVSAAALLAEPAPTTSPQENL</sequence>
<dbReference type="InterPro" id="IPR016102">
    <property type="entry name" value="Succinyl-CoA_synth-like"/>
</dbReference>
<dbReference type="InterPro" id="IPR032875">
    <property type="entry name" value="Succ_CoA_lig_flav_dom"/>
</dbReference>
<organism evidence="2 3">
    <name type="scientific">Aeromicrobium choanae</name>
    <dbReference type="NCBI Taxonomy" id="1736691"/>
    <lineage>
        <taxon>Bacteria</taxon>
        <taxon>Bacillati</taxon>
        <taxon>Actinomycetota</taxon>
        <taxon>Actinomycetes</taxon>
        <taxon>Propionibacteriales</taxon>
        <taxon>Nocardioidaceae</taxon>
        <taxon>Aeromicrobium</taxon>
    </lineage>
</organism>
<dbReference type="SUPFAM" id="SSF52210">
    <property type="entry name" value="Succinyl-CoA synthetase domains"/>
    <property type="match status" value="2"/>
</dbReference>
<dbReference type="SMART" id="SM00881">
    <property type="entry name" value="CoA_binding"/>
    <property type="match status" value="1"/>
</dbReference>
<dbReference type="SUPFAM" id="SSF56059">
    <property type="entry name" value="Glutathione synthetase ATP-binding domain-like"/>
    <property type="match status" value="1"/>
</dbReference>
<dbReference type="STRING" id="1736691.SAMN06295964_2401"/>
<dbReference type="InterPro" id="IPR036291">
    <property type="entry name" value="NAD(P)-bd_dom_sf"/>
</dbReference>
<evidence type="ECO:0000313" key="3">
    <source>
        <dbReference type="Proteomes" id="UP000191040"/>
    </source>
</evidence>
<dbReference type="InterPro" id="IPR013815">
    <property type="entry name" value="ATP_grasp_subdomain_1"/>
</dbReference>
<feature type="domain" description="CoA-binding" evidence="1">
    <location>
        <begin position="243"/>
        <end position="336"/>
    </location>
</feature>
<dbReference type="Gene3D" id="3.30.1490.20">
    <property type="entry name" value="ATP-grasp fold, A domain"/>
    <property type="match status" value="1"/>
</dbReference>
<accession>A0A1T4Z4J5</accession>
<protein>
    <submittedName>
        <fullName evidence="2">CoA binding domain-containing protein</fullName>
    </submittedName>
</protein>
<dbReference type="Pfam" id="PF13380">
    <property type="entry name" value="CoA_binding_2"/>
    <property type="match status" value="1"/>
</dbReference>
<dbReference type="Gene3D" id="3.30.470.20">
    <property type="entry name" value="ATP-grasp fold, B domain"/>
    <property type="match status" value="1"/>
</dbReference>